<organism evidence="1">
    <name type="scientific">Spodoptera litura multicapsid nucleopolyhedrovirus</name>
    <name type="common">SpltMNPV</name>
    <dbReference type="NCBI Taxonomy" id="46242"/>
    <lineage>
        <taxon>Viruses</taxon>
        <taxon>Viruses incertae sedis</taxon>
        <taxon>Naldaviricetes</taxon>
        <taxon>Lefavirales</taxon>
        <taxon>Baculoviridae</taxon>
        <taxon>Alphabaculovirus</taxon>
        <taxon>Alphabaculovirus spliturae</taxon>
    </lineage>
</organism>
<sequence length="189" mass="21846">MFRFVNGDTNSLREHTIVLETIMQKLYVRDYDPVVVYGEALCERRQLLTHIENLLTSNVMIVHKIASSPRLAESIGGFCVNDENLRRCSAGGSIVVLVMYDVSNVDAHRIAYVDKELRRITRKSDAPFGNIMVIAFGERYIHPRDLKCFNGTIMFRPLIASPSTMYKRKIIEKDNEDYSKRQKFMIAMY</sequence>
<reference evidence="1" key="1">
    <citation type="submission" date="2008-01" db="EMBL/GenBank/DDBJ databases">
        <title>Gentic differences of some genes among Spodopera litura nuclear polyhedrosis virus isolates.</title>
        <authorList>
            <person name="Liu Y.H."/>
            <person name="Wang L.H."/>
            <person name="Fang J.C."/>
        </authorList>
    </citation>
    <scope>NUCLEOTIDE SEQUENCE</scope>
    <source>
        <strain evidence="1">Fukuyama</strain>
    </source>
</reference>
<accession>B0LUL9</accession>
<proteinExistence type="predicted"/>
<evidence type="ECO:0000313" key="1">
    <source>
        <dbReference type="EMBL" id="ABY84877.1"/>
    </source>
</evidence>
<name>B0LUL9_NPVST</name>
<organismHost>
    <name type="scientific">Lepidoptera</name>
    <name type="common">moths &amp; butterflies</name>
    <dbReference type="NCBI Taxonomy" id="7088"/>
</organismHost>
<protein>
    <submittedName>
        <fullName evidence="1">Uncharacterized protein</fullName>
    </submittedName>
</protein>
<dbReference type="EMBL" id="EU374635">
    <property type="protein sequence ID" value="ABY84877.1"/>
    <property type="molecule type" value="Genomic_DNA"/>
</dbReference>